<organism evidence="1 2">
    <name type="scientific">Ruania alba</name>
    <dbReference type="NCBI Taxonomy" id="648782"/>
    <lineage>
        <taxon>Bacteria</taxon>
        <taxon>Bacillati</taxon>
        <taxon>Actinomycetota</taxon>
        <taxon>Actinomycetes</taxon>
        <taxon>Micrococcales</taxon>
        <taxon>Ruaniaceae</taxon>
        <taxon>Ruania</taxon>
    </lineage>
</organism>
<dbReference type="InterPro" id="IPR053161">
    <property type="entry name" value="Ulvan_degrading_GH"/>
</dbReference>
<dbReference type="Proteomes" id="UP000199220">
    <property type="component" value="Unassembled WGS sequence"/>
</dbReference>
<dbReference type="PANTHER" id="PTHR36848">
    <property type="entry name" value="DNA-BINDING PROTEIN (PUTATIVE SECRETED PROTEIN)-RELATED"/>
    <property type="match status" value="1"/>
</dbReference>
<dbReference type="RefSeq" id="WP_217632530.1">
    <property type="nucleotide sequence ID" value="NZ_FNTX01000002.1"/>
</dbReference>
<reference evidence="2" key="1">
    <citation type="submission" date="2016-10" db="EMBL/GenBank/DDBJ databases">
        <authorList>
            <person name="Varghese N."/>
            <person name="Submissions S."/>
        </authorList>
    </citation>
    <scope>NUCLEOTIDE SEQUENCE [LARGE SCALE GENOMIC DNA]</scope>
    <source>
        <strain evidence="2">DSM 21368</strain>
    </source>
</reference>
<evidence type="ECO:0000313" key="2">
    <source>
        <dbReference type="Proteomes" id="UP000199220"/>
    </source>
</evidence>
<accession>A0A1H5NDG7</accession>
<dbReference type="InterPro" id="IPR008979">
    <property type="entry name" value="Galactose-bd-like_sf"/>
</dbReference>
<name>A0A1H5NDG7_9MICO</name>
<keyword evidence="2" id="KW-1185">Reference proteome</keyword>
<dbReference type="SUPFAM" id="SSF49785">
    <property type="entry name" value="Galactose-binding domain-like"/>
    <property type="match status" value="1"/>
</dbReference>
<dbReference type="STRING" id="648782.SAMN04488554_4229"/>
<dbReference type="AlphaFoldDB" id="A0A1H5NDG7"/>
<dbReference type="Gene3D" id="2.60.120.260">
    <property type="entry name" value="Galactose-binding domain-like"/>
    <property type="match status" value="1"/>
</dbReference>
<sequence length="429" mass="46190">MARTDANIATARVTVEDVNVLEYRLGESRNAPGATARGDEYLGCGFTVTAPDTFESRPAFMRLPEGLVPDGAVRFESSVTMPADAEWSQLVVGAAVGVTVLIDDVVVARQAKVEYYESEWGANPAYFSHDIADLLTAGSHTVTIVAQSVKANDVLFVDLVTTVGERTVTLVSEPGWTVTTGGVQGQTIEHLGHWDDPASTRAALRAHPLPDAEWLRGVPLVGRTVPGFRTSDSVERRAQYYRFTVPAGTRELEIPMIVDARVRVDGREVGCEEGRAVLDAPLKTPSRVEIETDETAFHRGGSAFTGPIRATVDEAPIQLGDWRAIGLASWSGGVQYSTDIEVRADATAAVLDLGGARGSMRIEIDGDVVADLFCAPYRVDIGDRRGLLHVTVTVNNTLGPFLHESTPTSWVFPSQMASGLYGPVTLHMQ</sequence>
<evidence type="ECO:0000313" key="1">
    <source>
        <dbReference type="EMBL" id="SEE99679.1"/>
    </source>
</evidence>
<dbReference type="PANTHER" id="PTHR36848:SF2">
    <property type="entry name" value="SECRETED PROTEIN"/>
    <property type="match status" value="1"/>
</dbReference>
<proteinExistence type="predicted"/>
<dbReference type="EMBL" id="FNTX01000002">
    <property type="protein sequence ID" value="SEE99679.1"/>
    <property type="molecule type" value="Genomic_DNA"/>
</dbReference>
<gene>
    <name evidence="1" type="ORF">SAMN04488554_4229</name>
</gene>
<protein>
    <submittedName>
        <fullName evidence="1">Uncharacterized protein</fullName>
    </submittedName>
</protein>